<keyword evidence="3" id="KW-0808">Transferase</keyword>
<sequence>MKLSACMIAKDEEKNIARCIGSYKDSVDEIIVVDTGSVDKTVEIAETLGAKVYRYEWNNHFAEAKNYAIDRAKGDWIIFLDADEYFVNDTARNIVPLIRRLPAHFKAIACKMKNIDYTNGKLLDEITHVRIFRRDKNILYMNNVHECLTHKTKNKAIEAFLADDKDLLIYHEGYSLSDRGKKSRRNLELLLKRLDKAPEDPTIYQYISDCYFGMEEWEKSIEYARMFIASGARFVGYNVKPYQNVIDSMLRLKCNANDILEEIYAGVNKFPCHPSFHFYLANMLFDLKKYDKAHSEYKKTLTLQEKYDDIEINSIVPNLYHVYYYMAIIASHRNEHEDALSHFVESLKMEKMQYDCLRKLLLAIKSFPAEDIILLLNSIYNKEGKEDLDFIVTVLTGVSLPKVLAYYSALRIKKYGSEDLTVVYMLLANGQYNKTFAVAQKCLDADPDNRTFGTLAVVSALLSEHGEYMAWVGAQASEPMRRFVRGLTKHEIFVFSKEDKEDYLDLITYLHLFGTKEILNKAIELAQDFDEKVIYAELGNLFFKQECYAEALKLYQHYIKQEEAKKEKQITQIYAKGICWYKLREYEKAATALIEAYELGYRQNDIYEFLRWSVDKLPSGNRSGERGLEIIAESKWQESAFLKV</sequence>
<dbReference type="Gene3D" id="1.25.40.10">
    <property type="entry name" value="Tetratricopeptide repeat domain"/>
    <property type="match status" value="2"/>
</dbReference>
<dbReference type="Gene3D" id="3.90.550.10">
    <property type="entry name" value="Spore Coat Polysaccharide Biosynthesis Protein SpsA, Chain A"/>
    <property type="match status" value="1"/>
</dbReference>
<gene>
    <name evidence="3" type="ordered locus">Dhaf_4188</name>
</gene>
<dbReference type="PANTHER" id="PTHR43630:SF2">
    <property type="entry name" value="GLYCOSYLTRANSFERASE"/>
    <property type="match status" value="1"/>
</dbReference>
<dbReference type="SUPFAM" id="SSF53448">
    <property type="entry name" value="Nucleotide-diphospho-sugar transferases"/>
    <property type="match status" value="1"/>
</dbReference>
<keyword evidence="1" id="KW-0802">TPR repeat</keyword>
<dbReference type="RefSeq" id="WP_015945092.1">
    <property type="nucleotide sequence ID" value="NC_011830.1"/>
</dbReference>
<dbReference type="AlphaFoldDB" id="B8FTV3"/>
<evidence type="ECO:0000313" key="4">
    <source>
        <dbReference type="Proteomes" id="UP000007726"/>
    </source>
</evidence>
<dbReference type="KEGG" id="dhd:Dhaf_4188"/>
<feature type="domain" description="Glycosyltransferase 2-like" evidence="2">
    <location>
        <begin position="4"/>
        <end position="145"/>
    </location>
</feature>
<organism evidence="3 4">
    <name type="scientific">Desulfitobacterium hafniense (strain DSM 10664 / DCB-2)</name>
    <dbReference type="NCBI Taxonomy" id="272564"/>
    <lineage>
        <taxon>Bacteria</taxon>
        <taxon>Bacillati</taxon>
        <taxon>Bacillota</taxon>
        <taxon>Clostridia</taxon>
        <taxon>Eubacteriales</taxon>
        <taxon>Desulfitobacteriaceae</taxon>
        <taxon>Desulfitobacterium</taxon>
    </lineage>
</organism>
<dbReference type="SMART" id="SM00028">
    <property type="entry name" value="TPR"/>
    <property type="match status" value="4"/>
</dbReference>
<evidence type="ECO:0000259" key="2">
    <source>
        <dbReference type="Pfam" id="PF00535"/>
    </source>
</evidence>
<feature type="repeat" description="TPR" evidence="1">
    <location>
        <begin position="274"/>
        <end position="307"/>
    </location>
</feature>
<dbReference type="CAZy" id="GT2">
    <property type="family name" value="Glycosyltransferase Family 2"/>
</dbReference>
<dbReference type="Proteomes" id="UP000007726">
    <property type="component" value="Chromosome"/>
</dbReference>
<proteinExistence type="predicted"/>
<dbReference type="EMBL" id="CP001336">
    <property type="protein sequence ID" value="ACL22195.1"/>
    <property type="molecule type" value="Genomic_DNA"/>
</dbReference>
<accession>B8FTV3</accession>
<dbReference type="InterPro" id="IPR001173">
    <property type="entry name" value="Glyco_trans_2-like"/>
</dbReference>
<dbReference type="SUPFAM" id="SSF48452">
    <property type="entry name" value="TPR-like"/>
    <property type="match status" value="1"/>
</dbReference>
<dbReference type="HOGENOM" id="CLU_023736_1_0_9"/>
<protein>
    <submittedName>
        <fullName evidence="3">Glycosyl transferase family 2</fullName>
    </submittedName>
</protein>
<dbReference type="InterPro" id="IPR029044">
    <property type="entry name" value="Nucleotide-diphossugar_trans"/>
</dbReference>
<name>B8FTV3_DESHD</name>
<dbReference type="GO" id="GO:0016740">
    <property type="term" value="F:transferase activity"/>
    <property type="evidence" value="ECO:0007669"/>
    <property type="project" value="UniProtKB-KW"/>
</dbReference>
<dbReference type="InterPro" id="IPR011990">
    <property type="entry name" value="TPR-like_helical_dom_sf"/>
</dbReference>
<dbReference type="CDD" id="cd02511">
    <property type="entry name" value="Beta4Glucosyltransferase"/>
    <property type="match status" value="1"/>
</dbReference>
<evidence type="ECO:0000313" key="3">
    <source>
        <dbReference type="EMBL" id="ACL22195.1"/>
    </source>
</evidence>
<dbReference type="PANTHER" id="PTHR43630">
    <property type="entry name" value="POLY-BETA-1,6-N-ACETYL-D-GLUCOSAMINE SYNTHASE"/>
    <property type="match status" value="1"/>
</dbReference>
<dbReference type="InterPro" id="IPR019734">
    <property type="entry name" value="TPR_rpt"/>
</dbReference>
<evidence type="ECO:0000256" key="1">
    <source>
        <dbReference type="PROSITE-ProRule" id="PRU00339"/>
    </source>
</evidence>
<dbReference type="PROSITE" id="PS50005">
    <property type="entry name" value="TPR"/>
    <property type="match status" value="1"/>
</dbReference>
<dbReference type="Pfam" id="PF00535">
    <property type="entry name" value="Glycos_transf_2"/>
    <property type="match status" value="1"/>
</dbReference>
<reference evidence="3 4" key="1">
    <citation type="journal article" date="2012" name="BMC Microbiol.">
        <title>Genome sequence of Desulfitobacterium hafniense DCB-2, a Gram-positive anaerobe capable of dehalogenation and metal reduction.</title>
        <authorList>
            <person name="Kim S.H."/>
            <person name="Harzman C."/>
            <person name="Davis J.K."/>
            <person name="Hutcheson R."/>
            <person name="Broderick J.B."/>
            <person name="Marsh T.L."/>
            <person name="Tiedje J.M."/>
        </authorList>
    </citation>
    <scope>NUCLEOTIDE SEQUENCE [LARGE SCALE GENOMIC DNA]</scope>
    <source>
        <strain evidence="4">DSM 10664 / DCB-2</strain>
    </source>
</reference>